<reference evidence="2 3" key="1">
    <citation type="submission" date="2020-05" db="EMBL/GenBank/DDBJ databases">
        <title>Vigna angularis (adzuki bean) Var. LongXiaoDou No. 4 denovo assembly.</title>
        <authorList>
            <person name="Xiang H."/>
        </authorList>
    </citation>
    <scope>NUCLEOTIDE SEQUENCE [LARGE SCALE GENOMIC DNA]</scope>
    <source>
        <tissue evidence="2">Leaf</tissue>
    </source>
</reference>
<keyword evidence="1" id="KW-0812">Transmembrane</keyword>
<feature type="transmembrane region" description="Helical" evidence="1">
    <location>
        <begin position="164"/>
        <end position="187"/>
    </location>
</feature>
<evidence type="ECO:0000313" key="2">
    <source>
        <dbReference type="EMBL" id="KAG2380827.1"/>
    </source>
</evidence>
<organism evidence="2 3">
    <name type="scientific">Phaseolus angularis</name>
    <name type="common">Azuki bean</name>
    <name type="synonym">Vigna angularis</name>
    <dbReference type="NCBI Taxonomy" id="3914"/>
    <lineage>
        <taxon>Eukaryota</taxon>
        <taxon>Viridiplantae</taxon>
        <taxon>Streptophyta</taxon>
        <taxon>Embryophyta</taxon>
        <taxon>Tracheophyta</taxon>
        <taxon>Spermatophyta</taxon>
        <taxon>Magnoliopsida</taxon>
        <taxon>eudicotyledons</taxon>
        <taxon>Gunneridae</taxon>
        <taxon>Pentapetalae</taxon>
        <taxon>rosids</taxon>
        <taxon>fabids</taxon>
        <taxon>Fabales</taxon>
        <taxon>Fabaceae</taxon>
        <taxon>Papilionoideae</taxon>
        <taxon>50 kb inversion clade</taxon>
        <taxon>NPAAA clade</taxon>
        <taxon>indigoferoid/millettioid clade</taxon>
        <taxon>Phaseoleae</taxon>
        <taxon>Vigna</taxon>
    </lineage>
</organism>
<name>A0A8T0JUH3_PHAAN</name>
<protein>
    <submittedName>
        <fullName evidence="2">Uncharacterized protein</fullName>
    </submittedName>
</protein>
<dbReference type="Proteomes" id="UP000743370">
    <property type="component" value="Unassembled WGS sequence"/>
</dbReference>
<evidence type="ECO:0000256" key="1">
    <source>
        <dbReference type="SAM" id="Phobius"/>
    </source>
</evidence>
<gene>
    <name evidence="2" type="ORF">HKW66_Vig0202000</name>
</gene>
<keyword evidence="1" id="KW-1133">Transmembrane helix</keyword>
<keyword evidence="1" id="KW-0472">Membrane</keyword>
<feature type="transmembrane region" description="Helical" evidence="1">
    <location>
        <begin position="110"/>
        <end position="129"/>
    </location>
</feature>
<sequence>MWGPKRGKGRRRVCFGTYVEEVKFPPTLPDYAASSTQSSLQTPPFPLLLLHHSDSILHNLQPYGGDNTPNTAIQTPTKNQPERDTLTIPTSEIQPEQVQLQPLPPSFRPLYVVLVSNATIVIAKLFFGVQRDYARMRRSGSSGDDEDEYSQLAKMLELCLVAKIVVDVVFMDCFMYTILLICGLSVIKA</sequence>
<comment type="caution">
    <text evidence="2">The sequence shown here is derived from an EMBL/GenBank/DDBJ whole genome shotgun (WGS) entry which is preliminary data.</text>
</comment>
<dbReference type="PANTHER" id="PTHR35469:SF4">
    <property type="entry name" value="TRANSMEMBRANE PROTEIN"/>
    <property type="match status" value="1"/>
</dbReference>
<dbReference type="EMBL" id="JABFOF010000009">
    <property type="protein sequence ID" value="KAG2380827.1"/>
    <property type="molecule type" value="Genomic_DNA"/>
</dbReference>
<dbReference type="PANTHER" id="PTHR35469">
    <property type="entry name" value="TRANSMEMBRANE PROTEIN"/>
    <property type="match status" value="1"/>
</dbReference>
<proteinExistence type="predicted"/>
<evidence type="ECO:0000313" key="3">
    <source>
        <dbReference type="Proteomes" id="UP000743370"/>
    </source>
</evidence>
<accession>A0A8T0JUH3</accession>
<dbReference type="AlphaFoldDB" id="A0A8T0JUH3"/>